<proteinExistence type="predicted"/>
<dbReference type="EMBL" id="BAAAPC010000019">
    <property type="protein sequence ID" value="GAA2009325.1"/>
    <property type="molecule type" value="Genomic_DNA"/>
</dbReference>
<accession>A0ABN2THR9</accession>
<organism evidence="1 2">
    <name type="scientific">Nocardiopsis rhodophaea</name>
    <dbReference type="NCBI Taxonomy" id="280238"/>
    <lineage>
        <taxon>Bacteria</taxon>
        <taxon>Bacillati</taxon>
        <taxon>Actinomycetota</taxon>
        <taxon>Actinomycetes</taxon>
        <taxon>Streptosporangiales</taxon>
        <taxon>Nocardiopsidaceae</taxon>
        <taxon>Nocardiopsis</taxon>
    </lineage>
</organism>
<evidence type="ECO:0000313" key="2">
    <source>
        <dbReference type="Proteomes" id="UP001501585"/>
    </source>
</evidence>
<evidence type="ECO:0008006" key="3">
    <source>
        <dbReference type="Google" id="ProtNLM"/>
    </source>
</evidence>
<gene>
    <name evidence="1" type="ORF">GCM10009799_41470</name>
</gene>
<evidence type="ECO:0000313" key="1">
    <source>
        <dbReference type="EMBL" id="GAA2009325.1"/>
    </source>
</evidence>
<protein>
    <recommendedName>
        <fullName evidence="3">Transposase</fullName>
    </recommendedName>
</protein>
<keyword evidence="2" id="KW-1185">Reference proteome</keyword>
<sequence>MLVHLRVRRFFCDDPGCAKRTFAEQVPGLTQPHAQRTNLLSRLRTCVGMALGGRGGARLARHLAVAFSRITLLRLIRAATDPTITDAQVEASDTLVHVLAAVGRTSSCRVPRTRCGKSRSWARPATVEVASSEKAEGLC</sequence>
<name>A0ABN2THR9_9ACTN</name>
<reference evidence="1 2" key="1">
    <citation type="journal article" date="2019" name="Int. J. Syst. Evol. Microbiol.">
        <title>The Global Catalogue of Microorganisms (GCM) 10K type strain sequencing project: providing services to taxonomists for standard genome sequencing and annotation.</title>
        <authorList>
            <consortium name="The Broad Institute Genomics Platform"/>
            <consortium name="The Broad Institute Genome Sequencing Center for Infectious Disease"/>
            <person name="Wu L."/>
            <person name="Ma J."/>
        </authorList>
    </citation>
    <scope>NUCLEOTIDE SEQUENCE [LARGE SCALE GENOMIC DNA]</scope>
    <source>
        <strain evidence="1 2">JCM 15313</strain>
    </source>
</reference>
<comment type="caution">
    <text evidence="1">The sequence shown here is derived from an EMBL/GenBank/DDBJ whole genome shotgun (WGS) entry which is preliminary data.</text>
</comment>
<dbReference type="RefSeq" id="WP_344164568.1">
    <property type="nucleotide sequence ID" value="NZ_BAAAPC010000019.1"/>
</dbReference>
<dbReference type="Proteomes" id="UP001501585">
    <property type="component" value="Unassembled WGS sequence"/>
</dbReference>